<dbReference type="GO" id="GO:0052689">
    <property type="term" value="F:carboxylic ester hydrolase activity"/>
    <property type="evidence" value="ECO:0007669"/>
    <property type="project" value="TreeGrafter"/>
</dbReference>
<evidence type="ECO:0000256" key="1">
    <source>
        <dbReference type="ARBA" id="ARBA00005964"/>
    </source>
</evidence>
<dbReference type="InterPro" id="IPR050654">
    <property type="entry name" value="AChE-related_enzymes"/>
</dbReference>
<feature type="chain" id="PRO_5040159856" evidence="3">
    <location>
        <begin position="22"/>
        <end position="529"/>
    </location>
</feature>
<protein>
    <submittedName>
        <fullName evidence="5">Sterol esterase</fullName>
    </submittedName>
</protein>
<dbReference type="PANTHER" id="PTHR43918:SF4">
    <property type="entry name" value="CARBOXYLIC ESTER HYDROLASE"/>
    <property type="match status" value="1"/>
</dbReference>
<evidence type="ECO:0000259" key="4">
    <source>
        <dbReference type="Pfam" id="PF00135"/>
    </source>
</evidence>
<dbReference type="Proteomes" id="UP000736335">
    <property type="component" value="Unassembled WGS sequence"/>
</dbReference>
<dbReference type="Pfam" id="PF00135">
    <property type="entry name" value="COesterase"/>
    <property type="match status" value="1"/>
</dbReference>
<reference evidence="5" key="1">
    <citation type="journal article" date="2020" name="Nat. Commun.">
        <title>Large-scale genome sequencing of mycorrhizal fungi provides insights into the early evolution of symbiotic traits.</title>
        <authorList>
            <person name="Miyauchi S."/>
            <person name="Kiss E."/>
            <person name="Kuo A."/>
            <person name="Drula E."/>
            <person name="Kohler A."/>
            <person name="Sanchez-Garcia M."/>
            <person name="Morin E."/>
            <person name="Andreopoulos B."/>
            <person name="Barry K.W."/>
            <person name="Bonito G."/>
            <person name="Buee M."/>
            <person name="Carver A."/>
            <person name="Chen C."/>
            <person name="Cichocki N."/>
            <person name="Clum A."/>
            <person name="Culley D."/>
            <person name="Crous P.W."/>
            <person name="Fauchery L."/>
            <person name="Girlanda M."/>
            <person name="Hayes R.D."/>
            <person name="Keri Z."/>
            <person name="LaButti K."/>
            <person name="Lipzen A."/>
            <person name="Lombard V."/>
            <person name="Magnuson J."/>
            <person name="Maillard F."/>
            <person name="Murat C."/>
            <person name="Nolan M."/>
            <person name="Ohm R.A."/>
            <person name="Pangilinan J."/>
            <person name="Pereira M.F."/>
            <person name="Perotto S."/>
            <person name="Peter M."/>
            <person name="Pfister S."/>
            <person name="Riley R."/>
            <person name="Sitrit Y."/>
            <person name="Stielow J.B."/>
            <person name="Szollosi G."/>
            <person name="Zifcakova L."/>
            <person name="Stursova M."/>
            <person name="Spatafora J.W."/>
            <person name="Tedersoo L."/>
            <person name="Vaario L.M."/>
            <person name="Yamada A."/>
            <person name="Yan M."/>
            <person name="Wang P."/>
            <person name="Xu J."/>
            <person name="Bruns T."/>
            <person name="Baldrian P."/>
            <person name="Vilgalys R."/>
            <person name="Dunand C."/>
            <person name="Henrissat B."/>
            <person name="Grigoriev I.V."/>
            <person name="Hibbett D."/>
            <person name="Nagy L.G."/>
            <person name="Martin F.M."/>
        </authorList>
    </citation>
    <scope>NUCLEOTIDE SEQUENCE</scope>
    <source>
        <strain evidence="5">UH-Tt-Lm1</strain>
    </source>
</reference>
<proteinExistence type="inferred from homology"/>
<sequence length="529" mass="56691">MLFNSLVLLGTFKFLQVGVYAVAASSKRGGGPVVNLSYATFEGASTGGLETFLGIPYAQPPVGDLRFRRPQPPLSLSGTKLATTYGNACFPQEHTPPHIPGINYTILARFRPKANASEDCLYANVVRPAGVTEQSNLPVVVWFYGGAFAIGDGSSYDGSTVVQRSVELGEPVIYVNFNYRLNAFGFLGGKEALAGGAANIGLYDQKFFLDWVKAYISKFGGDPNQVTAWGQSAGSQSIIAHILTNPASPPFKAAILNYQATYDQLVQFTGCASAPDTLKCLRAAPYATLADAVNTTPSFLSLNGLDLTWAISVDGELIQKTTKQYINEGCCYARVPILGGQVDDEGTFFTLDDQSITTDADLKAFLKAGLYLGATDAQVNSAADKYPQDPAAGSPFDTGNRSALTPEFKRLAAIQGDLHFQSGLWKRNKHSLYLGSVHGGELPEMYGLTGDHLGTDATVNFVNHQDPNHPEGSTAASVLSNIAWPKYDLDSKKMFLFSDNATEEYTTAPDTYRADAIAAIIKVQTALGQ</sequence>
<evidence type="ECO:0000313" key="5">
    <source>
        <dbReference type="EMBL" id="KAF9789728.1"/>
    </source>
</evidence>
<dbReference type="Gene3D" id="3.40.50.1820">
    <property type="entry name" value="alpha/beta hydrolase"/>
    <property type="match status" value="1"/>
</dbReference>
<organism evidence="5 6">
    <name type="scientific">Thelephora terrestris</name>
    <dbReference type="NCBI Taxonomy" id="56493"/>
    <lineage>
        <taxon>Eukaryota</taxon>
        <taxon>Fungi</taxon>
        <taxon>Dikarya</taxon>
        <taxon>Basidiomycota</taxon>
        <taxon>Agaricomycotina</taxon>
        <taxon>Agaricomycetes</taxon>
        <taxon>Thelephorales</taxon>
        <taxon>Thelephoraceae</taxon>
        <taxon>Thelephora</taxon>
    </lineage>
</organism>
<keyword evidence="2" id="KW-0378">Hydrolase</keyword>
<evidence type="ECO:0000256" key="2">
    <source>
        <dbReference type="ARBA" id="ARBA00022801"/>
    </source>
</evidence>
<gene>
    <name evidence="5" type="ORF">BJ322DRAFT_1105591</name>
</gene>
<comment type="caution">
    <text evidence="5">The sequence shown here is derived from an EMBL/GenBank/DDBJ whole genome shotgun (WGS) entry which is preliminary data.</text>
</comment>
<evidence type="ECO:0000313" key="6">
    <source>
        <dbReference type="Proteomes" id="UP000736335"/>
    </source>
</evidence>
<dbReference type="OrthoDB" id="408631at2759"/>
<keyword evidence="6" id="KW-1185">Reference proteome</keyword>
<name>A0A9P6HLJ3_9AGAM</name>
<comment type="similarity">
    <text evidence="1">Belongs to the type-B carboxylesterase/lipase family.</text>
</comment>
<feature type="signal peptide" evidence="3">
    <location>
        <begin position="1"/>
        <end position="21"/>
    </location>
</feature>
<dbReference type="AlphaFoldDB" id="A0A9P6HLJ3"/>
<dbReference type="InterPro" id="IPR029058">
    <property type="entry name" value="AB_hydrolase_fold"/>
</dbReference>
<reference evidence="5" key="2">
    <citation type="submission" date="2020-11" db="EMBL/GenBank/DDBJ databases">
        <authorList>
            <consortium name="DOE Joint Genome Institute"/>
            <person name="Kuo A."/>
            <person name="Miyauchi S."/>
            <person name="Kiss E."/>
            <person name="Drula E."/>
            <person name="Kohler A."/>
            <person name="Sanchez-Garcia M."/>
            <person name="Andreopoulos B."/>
            <person name="Barry K.W."/>
            <person name="Bonito G."/>
            <person name="Buee M."/>
            <person name="Carver A."/>
            <person name="Chen C."/>
            <person name="Cichocki N."/>
            <person name="Clum A."/>
            <person name="Culley D."/>
            <person name="Crous P.W."/>
            <person name="Fauchery L."/>
            <person name="Girlanda M."/>
            <person name="Hayes R."/>
            <person name="Keri Z."/>
            <person name="Labutti K."/>
            <person name="Lipzen A."/>
            <person name="Lombard V."/>
            <person name="Magnuson J."/>
            <person name="Maillard F."/>
            <person name="Morin E."/>
            <person name="Murat C."/>
            <person name="Nolan M."/>
            <person name="Ohm R."/>
            <person name="Pangilinan J."/>
            <person name="Pereira M."/>
            <person name="Perotto S."/>
            <person name="Peter M."/>
            <person name="Riley R."/>
            <person name="Sitrit Y."/>
            <person name="Stielow B."/>
            <person name="Szollosi G."/>
            <person name="Zifcakova L."/>
            <person name="Stursova M."/>
            <person name="Spatafora J.W."/>
            <person name="Tedersoo L."/>
            <person name="Vaario L.-M."/>
            <person name="Yamada A."/>
            <person name="Yan M."/>
            <person name="Wang P."/>
            <person name="Xu J."/>
            <person name="Bruns T."/>
            <person name="Baldrian P."/>
            <person name="Vilgalys R."/>
            <person name="Henrissat B."/>
            <person name="Grigoriev I.V."/>
            <person name="Hibbett D."/>
            <person name="Nagy L.G."/>
            <person name="Martin F.M."/>
        </authorList>
    </citation>
    <scope>NUCLEOTIDE SEQUENCE</scope>
    <source>
        <strain evidence="5">UH-Tt-Lm1</strain>
    </source>
</reference>
<dbReference type="PANTHER" id="PTHR43918">
    <property type="entry name" value="ACETYLCHOLINESTERASE"/>
    <property type="match status" value="1"/>
</dbReference>
<dbReference type="SUPFAM" id="SSF53474">
    <property type="entry name" value="alpha/beta-Hydrolases"/>
    <property type="match status" value="1"/>
</dbReference>
<dbReference type="InterPro" id="IPR002018">
    <property type="entry name" value="CarbesteraseB"/>
</dbReference>
<feature type="domain" description="Carboxylesterase type B" evidence="4">
    <location>
        <begin position="32"/>
        <end position="352"/>
    </location>
</feature>
<accession>A0A9P6HLJ3</accession>
<keyword evidence="3" id="KW-0732">Signal</keyword>
<evidence type="ECO:0000256" key="3">
    <source>
        <dbReference type="SAM" id="SignalP"/>
    </source>
</evidence>
<dbReference type="EMBL" id="WIUZ02000003">
    <property type="protein sequence ID" value="KAF9789728.1"/>
    <property type="molecule type" value="Genomic_DNA"/>
</dbReference>